<evidence type="ECO:0000313" key="2">
    <source>
        <dbReference type="EMBL" id="MST75634.1"/>
    </source>
</evidence>
<comment type="caution">
    <text evidence="2">The sequence shown here is derived from an EMBL/GenBank/DDBJ whole genome shotgun (WGS) entry which is preliminary data.</text>
</comment>
<keyword evidence="3" id="KW-1185">Reference proteome</keyword>
<protein>
    <submittedName>
        <fullName evidence="2">Zinc dependent phospholipase C family protein</fullName>
    </submittedName>
</protein>
<gene>
    <name evidence="2" type="ORF">FYJ75_11500</name>
</gene>
<feature type="domain" description="Phospholipase C/D" evidence="1">
    <location>
        <begin position="13"/>
        <end position="168"/>
    </location>
</feature>
<evidence type="ECO:0000313" key="3">
    <source>
        <dbReference type="Proteomes" id="UP000474024"/>
    </source>
</evidence>
<dbReference type="AlphaFoldDB" id="A0A6L5YT93"/>
<reference evidence="2 3" key="1">
    <citation type="submission" date="2019-08" db="EMBL/GenBank/DDBJ databases">
        <title>In-depth cultivation of the pig gut microbiome towards novel bacterial diversity and tailored functional studies.</title>
        <authorList>
            <person name="Wylensek D."/>
            <person name="Hitch T.C.A."/>
            <person name="Clavel T."/>
        </authorList>
    </citation>
    <scope>NUCLEOTIDE SEQUENCE [LARGE SCALE GENOMIC DNA]</scope>
    <source>
        <strain evidence="2 3">MUC/MUC-530-WT-4D</strain>
    </source>
</reference>
<organism evidence="2 3">
    <name type="scientific">Roseburia porci</name>
    <dbReference type="NCBI Taxonomy" id="2605790"/>
    <lineage>
        <taxon>Bacteria</taxon>
        <taxon>Bacillati</taxon>
        <taxon>Bacillota</taxon>
        <taxon>Clostridia</taxon>
        <taxon>Lachnospirales</taxon>
        <taxon>Lachnospiraceae</taxon>
        <taxon>Roseburia</taxon>
    </lineage>
</organism>
<sequence length="326" mass="37941">MSIGGYNMPGFTTHYLFGADAYKRISNRTVCQNLYKNHSAFGLGLQGPDVFFYYLPSYLLHRDNLGAIAHSQKTGLFFTNLLESRTMFAGHKRLLAIADAYLIGFLGHYTLDCTAHPYIYALTRYTPANPPKEINYFGQHAYLETELDGTLLQLKKHKLPSRFHQNSTIHLNALQKSVIARMLTYAYRNTYPDLMIHEWMMYGAFFWMSTGTRLIRDPYGQKKVLARFIERIFIGHAFLSPMIPSDHHHFVADPMNLAHKTWTHPWTKEISNSSFPDLYAQAGQLYDRRIRHYEKMINRGFTREDRRRFCHEYGNRSFLSGLSLAN</sequence>
<evidence type="ECO:0000259" key="1">
    <source>
        <dbReference type="Pfam" id="PF00882"/>
    </source>
</evidence>
<dbReference type="Pfam" id="PF00882">
    <property type="entry name" value="Zn_dep_PLPC"/>
    <property type="match status" value="1"/>
</dbReference>
<accession>A0A6L5YT93</accession>
<dbReference type="InterPro" id="IPR029002">
    <property type="entry name" value="PLPC/GPLD1"/>
</dbReference>
<name>A0A6L5YT93_9FIRM</name>
<dbReference type="EMBL" id="VUNI01000022">
    <property type="protein sequence ID" value="MST75634.1"/>
    <property type="molecule type" value="Genomic_DNA"/>
</dbReference>
<proteinExistence type="predicted"/>
<dbReference type="Proteomes" id="UP000474024">
    <property type="component" value="Unassembled WGS sequence"/>
</dbReference>